<proteinExistence type="predicted"/>
<dbReference type="EMBL" id="OCNH01000001">
    <property type="protein sequence ID" value="SOD81330.1"/>
    <property type="molecule type" value="Genomic_DNA"/>
</dbReference>
<reference evidence="2" key="1">
    <citation type="submission" date="2017-09" db="EMBL/GenBank/DDBJ databases">
        <authorList>
            <person name="Varghese N."/>
            <person name="Submissions S."/>
        </authorList>
    </citation>
    <scope>NUCLEOTIDE SEQUENCE [LARGE SCALE GENOMIC DNA]</scope>
    <source>
        <strain evidence="2">DSM 29961</strain>
    </source>
</reference>
<sequence length="74" mass="8371">MYTAINGIYENGQFTLTETPPAVKKSKVVILFLEEQGIDQSIKKRSGVKLGSLEGKYQIPEDFNEPLDDLTEYM</sequence>
<dbReference type="AlphaFoldDB" id="A0A286FDP3"/>
<accession>A0A286FDP3</accession>
<dbReference type="Proteomes" id="UP000219452">
    <property type="component" value="Unassembled WGS sequence"/>
</dbReference>
<gene>
    <name evidence="1" type="ORF">SAMN06269250_1755</name>
</gene>
<dbReference type="OrthoDB" id="7064984at2"/>
<evidence type="ECO:0008006" key="3">
    <source>
        <dbReference type="Google" id="ProtNLM"/>
    </source>
</evidence>
<name>A0A286FDP3_9BACT</name>
<keyword evidence="2" id="KW-1185">Reference proteome</keyword>
<dbReference type="RefSeq" id="WP_097125362.1">
    <property type="nucleotide sequence ID" value="NZ_OCNH01000001.1"/>
</dbReference>
<protein>
    <recommendedName>
        <fullName evidence="3">DUF2281 domain-containing protein</fullName>
    </recommendedName>
</protein>
<evidence type="ECO:0000313" key="1">
    <source>
        <dbReference type="EMBL" id="SOD81330.1"/>
    </source>
</evidence>
<evidence type="ECO:0000313" key="2">
    <source>
        <dbReference type="Proteomes" id="UP000219452"/>
    </source>
</evidence>
<organism evidence="1 2">
    <name type="scientific">Spirosoma fluviale</name>
    <dbReference type="NCBI Taxonomy" id="1597977"/>
    <lineage>
        <taxon>Bacteria</taxon>
        <taxon>Pseudomonadati</taxon>
        <taxon>Bacteroidota</taxon>
        <taxon>Cytophagia</taxon>
        <taxon>Cytophagales</taxon>
        <taxon>Cytophagaceae</taxon>
        <taxon>Spirosoma</taxon>
    </lineage>
</organism>